<dbReference type="Pfam" id="PF14518">
    <property type="entry name" value="Haem_oxygenas_2"/>
    <property type="match status" value="1"/>
</dbReference>
<organism evidence="1 2">
    <name type="scientific">Microbaculum marinisediminis</name>
    <dbReference type="NCBI Taxonomy" id="2931392"/>
    <lineage>
        <taxon>Bacteria</taxon>
        <taxon>Pseudomonadati</taxon>
        <taxon>Pseudomonadota</taxon>
        <taxon>Alphaproteobacteria</taxon>
        <taxon>Hyphomicrobiales</taxon>
        <taxon>Tepidamorphaceae</taxon>
        <taxon>Microbaculum</taxon>
    </lineage>
</organism>
<keyword evidence="2" id="KW-1185">Reference proteome</keyword>
<gene>
    <name evidence="1" type="ORF">MUB46_13575</name>
</gene>
<name>A0AAW5QXV0_9HYPH</name>
<dbReference type="AlphaFoldDB" id="A0AAW5QXV0"/>
<dbReference type="Proteomes" id="UP001320898">
    <property type="component" value="Unassembled WGS sequence"/>
</dbReference>
<dbReference type="RefSeq" id="WP_261616462.1">
    <property type="nucleotide sequence ID" value="NZ_JALIDZ010000005.1"/>
</dbReference>
<sequence length="247" mass="28018">MTDNPFARRIDAILTDEARLFASTVPYAQHLSREDEALDEAYYVRHRIETVHRIRGTAATDALALCAMAREDYRAARLWGEYIEEEMNHDKLYLADLEQHGIDEAQVVSTQPLAATVDLIRTIEQNVLRIGSLPAVAYSVFAEWNSERASPLAVARAASAFSERHVKGARAHIKIDERDDHYDMMLEVAGRVLRARGYPFEVMEQALRTVGTLLRAYFAELYWVTRDPARSNLSGQARHHPASHRTA</sequence>
<dbReference type="InterPro" id="IPR016084">
    <property type="entry name" value="Haem_Oase-like_multi-hlx"/>
</dbReference>
<reference evidence="1 2" key="1">
    <citation type="submission" date="2022-04" db="EMBL/GenBank/DDBJ databases">
        <authorList>
            <person name="Ye Y.-Q."/>
            <person name="Du Z.-J."/>
        </authorList>
    </citation>
    <scope>NUCLEOTIDE SEQUENCE [LARGE SCALE GENOMIC DNA]</scope>
    <source>
        <strain evidence="1 2">A6E488</strain>
    </source>
</reference>
<dbReference type="EMBL" id="JALIDZ010000005">
    <property type="protein sequence ID" value="MCT8972891.1"/>
    <property type="molecule type" value="Genomic_DNA"/>
</dbReference>
<protein>
    <submittedName>
        <fullName evidence="1">Iron-containing redox enzyme family protein</fullName>
    </submittedName>
</protein>
<dbReference type="SUPFAM" id="SSF48613">
    <property type="entry name" value="Heme oxygenase-like"/>
    <property type="match status" value="1"/>
</dbReference>
<proteinExistence type="predicted"/>
<evidence type="ECO:0000313" key="2">
    <source>
        <dbReference type="Proteomes" id="UP001320898"/>
    </source>
</evidence>
<dbReference type="Gene3D" id="1.20.910.10">
    <property type="entry name" value="Heme oxygenase-like"/>
    <property type="match status" value="1"/>
</dbReference>
<comment type="caution">
    <text evidence="1">The sequence shown here is derived from an EMBL/GenBank/DDBJ whole genome shotgun (WGS) entry which is preliminary data.</text>
</comment>
<accession>A0AAW5QXV0</accession>
<evidence type="ECO:0000313" key="1">
    <source>
        <dbReference type="EMBL" id="MCT8972891.1"/>
    </source>
</evidence>